<accession>A0AAN5BV63</accession>
<gene>
    <name evidence="2" type="ORF">Aory04_000980300</name>
</gene>
<reference evidence="2" key="1">
    <citation type="submission" date="2023-04" db="EMBL/GenBank/DDBJ databases">
        <title>Aspergillus oryzae NBRC 4228.</title>
        <authorList>
            <person name="Ichikawa N."/>
            <person name="Sato H."/>
            <person name="Tonouchi N."/>
        </authorList>
    </citation>
    <scope>NUCLEOTIDE SEQUENCE</scope>
    <source>
        <strain evidence="2">NBRC 4228</strain>
    </source>
</reference>
<feature type="region of interest" description="Disordered" evidence="1">
    <location>
        <begin position="1"/>
        <end position="29"/>
    </location>
</feature>
<evidence type="ECO:0000313" key="2">
    <source>
        <dbReference type="EMBL" id="GMG34447.1"/>
    </source>
</evidence>
<evidence type="ECO:0000313" key="3">
    <source>
        <dbReference type="Proteomes" id="UP001165205"/>
    </source>
</evidence>
<dbReference type="EMBL" id="BSYA01000140">
    <property type="protein sequence ID" value="GMG34447.1"/>
    <property type="molecule type" value="Genomic_DNA"/>
</dbReference>
<proteinExistence type="predicted"/>
<evidence type="ECO:0000256" key="1">
    <source>
        <dbReference type="SAM" id="MobiDB-lite"/>
    </source>
</evidence>
<dbReference type="Proteomes" id="UP001165205">
    <property type="component" value="Unassembled WGS sequence"/>
</dbReference>
<sequence>MLSALYDEPSSRERTNAKRSIAGTNSSWDRNTSEGQLICAQKHGSESIDYDPNMRTGLTSNIFREKRHRKCNFDLLTAVHEAEYSNVKRPIDPKTKRYLEPAHRFEVNIEGDSVSQANYTWDPLDGELAKKLDERPYVSLSRDRRLAAEGTPESAGTEADAEINDDEVSLFDLRMPGVLSLEEVEPLDLDHWLLLVHGSFVHMIVSTFLRELPLSIDLVLTCTAAGPRGMGDDAYG</sequence>
<protein>
    <submittedName>
        <fullName evidence="2">Unnamed protein product</fullName>
    </submittedName>
</protein>
<comment type="caution">
    <text evidence="2">The sequence shown here is derived from an EMBL/GenBank/DDBJ whole genome shotgun (WGS) entry which is preliminary data.</text>
</comment>
<dbReference type="AlphaFoldDB" id="A0AAN5BV63"/>
<name>A0AAN5BV63_ASPOZ</name>
<organism evidence="2 3">
    <name type="scientific">Aspergillus oryzae</name>
    <name type="common">Yellow koji mold</name>
    <dbReference type="NCBI Taxonomy" id="5062"/>
    <lineage>
        <taxon>Eukaryota</taxon>
        <taxon>Fungi</taxon>
        <taxon>Dikarya</taxon>
        <taxon>Ascomycota</taxon>
        <taxon>Pezizomycotina</taxon>
        <taxon>Eurotiomycetes</taxon>
        <taxon>Eurotiomycetidae</taxon>
        <taxon>Eurotiales</taxon>
        <taxon>Aspergillaceae</taxon>
        <taxon>Aspergillus</taxon>
        <taxon>Aspergillus subgen. Circumdati</taxon>
    </lineage>
</organism>